<evidence type="ECO:0000313" key="3">
    <source>
        <dbReference type="Proteomes" id="UP000009058"/>
    </source>
</evidence>
<name>G4MQJ8_PYRO7</name>
<evidence type="ECO:0000256" key="1">
    <source>
        <dbReference type="SAM" id="MobiDB-lite"/>
    </source>
</evidence>
<keyword evidence="3" id="KW-1185">Reference proteome</keyword>
<feature type="compositionally biased region" description="Basic and acidic residues" evidence="1">
    <location>
        <begin position="62"/>
        <end position="82"/>
    </location>
</feature>
<dbReference type="RefSeq" id="XP_003709100.1">
    <property type="nucleotide sequence ID" value="XM_003709052.1"/>
</dbReference>
<dbReference type="AlphaFoldDB" id="G4MQJ8"/>
<gene>
    <name evidence="2" type="ORF">MGG_16100</name>
</gene>
<dbReference type="EMBL" id="CM001231">
    <property type="protein sequence ID" value="EHA56488.1"/>
    <property type="molecule type" value="Genomic_DNA"/>
</dbReference>
<reference evidence="2 3" key="1">
    <citation type="journal article" date="2005" name="Nature">
        <title>The genome sequence of the rice blast fungus Magnaporthe grisea.</title>
        <authorList>
            <person name="Dean R.A."/>
            <person name="Talbot N.J."/>
            <person name="Ebbole D.J."/>
            <person name="Farman M.L."/>
            <person name="Mitchell T.K."/>
            <person name="Orbach M.J."/>
            <person name="Thon M."/>
            <person name="Kulkarni R."/>
            <person name="Xu J.R."/>
            <person name="Pan H."/>
            <person name="Read N.D."/>
            <person name="Lee Y.H."/>
            <person name="Carbone I."/>
            <person name="Brown D."/>
            <person name="Oh Y.Y."/>
            <person name="Donofrio N."/>
            <person name="Jeong J.S."/>
            <person name="Soanes D.M."/>
            <person name="Djonovic S."/>
            <person name="Kolomiets E."/>
            <person name="Rehmeyer C."/>
            <person name="Li W."/>
            <person name="Harding M."/>
            <person name="Kim S."/>
            <person name="Lebrun M.H."/>
            <person name="Bohnert H."/>
            <person name="Coughlan S."/>
            <person name="Butler J."/>
            <person name="Calvo S."/>
            <person name="Ma L.J."/>
            <person name="Nicol R."/>
            <person name="Purcell S."/>
            <person name="Nusbaum C."/>
            <person name="Galagan J.E."/>
            <person name="Birren B.W."/>
        </authorList>
    </citation>
    <scope>NUCLEOTIDE SEQUENCE [LARGE SCALE GENOMIC DNA]</scope>
    <source>
        <strain evidence="3">70-15 / ATCC MYA-4617 / FGSC 8958</strain>
    </source>
</reference>
<dbReference type="Proteomes" id="UP000009058">
    <property type="component" value="Chromosome 1"/>
</dbReference>
<protein>
    <submittedName>
        <fullName evidence="2">Uncharacterized protein</fullName>
    </submittedName>
</protein>
<organism evidence="2 3">
    <name type="scientific">Pyricularia oryzae (strain 70-15 / ATCC MYA-4617 / FGSC 8958)</name>
    <name type="common">Rice blast fungus</name>
    <name type="synonym">Magnaporthe oryzae</name>
    <dbReference type="NCBI Taxonomy" id="242507"/>
    <lineage>
        <taxon>Eukaryota</taxon>
        <taxon>Fungi</taxon>
        <taxon>Dikarya</taxon>
        <taxon>Ascomycota</taxon>
        <taxon>Pezizomycotina</taxon>
        <taxon>Sordariomycetes</taxon>
        <taxon>Sordariomycetidae</taxon>
        <taxon>Magnaporthales</taxon>
        <taxon>Pyriculariaceae</taxon>
        <taxon>Pyricularia</taxon>
    </lineage>
</organism>
<dbReference type="InParanoid" id="G4MQJ8"/>
<evidence type="ECO:0000313" key="2">
    <source>
        <dbReference type="EMBL" id="EHA56488.1"/>
    </source>
</evidence>
<feature type="region of interest" description="Disordered" evidence="1">
    <location>
        <begin position="50"/>
        <end position="82"/>
    </location>
</feature>
<dbReference type="GeneID" id="12984353"/>
<sequence length="82" mass="9795">MGGRNDGKRNQDYRLHYGVENLEKSEKELLNVFPSYTRSQDWVHEFESKDINNPVRMPSGYKRNEDKDRGENQRNVTEKSEF</sequence>
<dbReference type="KEGG" id="mgr:MGG_16100"/>
<accession>G4MQJ8</accession>
<proteinExistence type="predicted"/>
<reference key="2">
    <citation type="submission" date="2011-05" db="EMBL/GenBank/DDBJ databases">
        <title>The Genome Sequence of Magnaporthe oryzae 70-15.</title>
        <authorList>
            <consortium name="The Broad Institute Genome Sequencing Platform"/>
            <person name="Ma L.-J."/>
            <person name="Dead R."/>
            <person name="Young S.K."/>
            <person name="Zeng Q."/>
            <person name="Gargeya S."/>
            <person name="Fitzgerald M."/>
            <person name="Haas B."/>
            <person name="Abouelleil A."/>
            <person name="Alvarado L."/>
            <person name="Arachchi H.M."/>
            <person name="Berlin A."/>
            <person name="Brown A."/>
            <person name="Chapman S.B."/>
            <person name="Chen Z."/>
            <person name="Dunbar C."/>
            <person name="Freedman E."/>
            <person name="Gearin G."/>
            <person name="Gellesch M."/>
            <person name="Goldberg J."/>
            <person name="Griggs A."/>
            <person name="Gujja S."/>
            <person name="Heiman D."/>
            <person name="Howarth C."/>
            <person name="Larson L."/>
            <person name="Lui A."/>
            <person name="MacDonald P.J.P."/>
            <person name="Mehta T."/>
            <person name="Montmayeur A."/>
            <person name="Murphy C."/>
            <person name="Neiman D."/>
            <person name="Pearson M."/>
            <person name="Priest M."/>
            <person name="Roberts A."/>
            <person name="Saif S."/>
            <person name="Shea T."/>
            <person name="Shenoy N."/>
            <person name="Sisk P."/>
            <person name="Stolte C."/>
            <person name="Sykes S."/>
            <person name="Yandava C."/>
            <person name="Wortman J."/>
            <person name="Nusbaum C."/>
            <person name="Birren B."/>
        </authorList>
    </citation>
    <scope>NUCLEOTIDE SEQUENCE</scope>
    <source>
        <strain>70-15</strain>
    </source>
</reference>
<dbReference type="VEuPathDB" id="FungiDB:MGG_16100"/>
<dbReference type="HOGENOM" id="CLU_2558713_0_0_1"/>